<feature type="transmembrane region" description="Helical" evidence="1">
    <location>
        <begin position="12"/>
        <end position="36"/>
    </location>
</feature>
<keyword evidence="1" id="KW-1133">Transmembrane helix</keyword>
<reference evidence="3" key="1">
    <citation type="submission" date="2017-09" db="EMBL/GenBank/DDBJ databases">
        <title>Depth-based differentiation of microbial function through sediment-hosted aquifers and enrichment of novel symbionts in the deep terrestrial subsurface.</title>
        <authorList>
            <person name="Probst A.J."/>
            <person name="Ladd B."/>
            <person name="Jarett J.K."/>
            <person name="Geller-Mcgrath D.E."/>
            <person name="Sieber C.M.K."/>
            <person name="Emerson J.B."/>
            <person name="Anantharaman K."/>
            <person name="Thomas B.C."/>
            <person name="Malmstrom R."/>
            <person name="Stieglmeier M."/>
            <person name="Klingl A."/>
            <person name="Woyke T."/>
            <person name="Ryan C.M."/>
            <person name="Banfield J.F."/>
        </authorList>
    </citation>
    <scope>NUCLEOTIDE SEQUENCE [LARGE SCALE GENOMIC DNA]</scope>
</reference>
<evidence type="ECO:0000313" key="3">
    <source>
        <dbReference type="Proteomes" id="UP000228996"/>
    </source>
</evidence>
<feature type="transmembrane region" description="Helical" evidence="1">
    <location>
        <begin position="87"/>
        <end position="107"/>
    </location>
</feature>
<feature type="transmembrane region" description="Helical" evidence="1">
    <location>
        <begin position="42"/>
        <end position="60"/>
    </location>
</feature>
<comment type="caution">
    <text evidence="2">The sequence shown here is derived from an EMBL/GenBank/DDBJ whole genome shotgun (WGS) entry which is preliminary data.</text>
</comment>
<accession>A0A2M6XD68</accession>
<evidence type="ECO:0000313" key="2">
    <source>
        <dbReference type="EMBL" id="PIU03620.1"/>
    </source>
</evidence>
<dbReference type="AlphaFoldDB" id="A0A2M6XD68"/>
<keyword evidence="1" id="KW-0812">Transmembrane</keyword>
<keyword evidence="1" id="KW-0472">Membrane</keyword>
<gene>
    <name evidence="2" type="ORF">COT44_02395</name>
</gene>
<protein>
    <submittedName>
        <fullName evidence="2">Uncharacterized protein</fullName>
    </submittedName>
</protein>
<organism evidence="2 3">
    <name type="scientific">Candidatus Shapirobacteria bacterium CG08_land_8_20_14_0_20_39_18</name>
    <dbReference type="NCBI Taxonomy" id="1974883"/>
    <lineage>
        <taxon>Bacteria</taxon>
        <taxon>Candidatus Shapironibacteriota</taxon>
    </lineage>
</organism>
<sequence length="219" mass="25409">MDKSSDEVWKLLSLALVAWVGLLFIPFAMFLIVLVAMIKGTVFVVIGIFGALAIIFLRWLSDKPKKWGIKDCLVYNFLDHTREKTRVITYLIVLWELITVVCFYGLVVAKDFPEEMKWTYEYILFIPSTTLTLFAYWQFPFESKRKTLGKKFRCTECGKKSRMPLVDTNTGRVDWTKPDNGYLFNEGGWLCYKHAPLVPWTPPFESIDHKSSAVMHLSN</sequence>
<proteinExistence type="predicted"/>
<feature type="transmembrane region" description="Helical" evidence="1">
    <location>
        <begin position="119"/>
        <end position="137"/>
    </location>
</feature>
<name>A0A2M6XD68_9BACT</name>
<evidence type="ECO:0000256" key="1">
    <source>
        <dbReference type="SAM" id="Phobius"/>
    </source>
</evidence>
<dbReference type="Proteomes" id="UP000228996">
    <property type="component" value="Unassembled WGS sequence"/>
</dbReference>
<dbReference type="EMBL" id="PEYO01000013">
    <property type="protein sequence ID" value="PIU03620.1"/>
    <property type="molecule type" value="Genomic_DNA"/>
</dbReference>